<protein>
    <submittedName>
        <fullName evidence="2">Uncharacterized protein</fullName>
    </submittedName>
</protein>
<feature type="compositionally biased region" description="Polar residues" evidence="1">
    <location>
        <begin position="1"/>
        <end position="15"/>
    </location>
</feature>
<evidence type="ECO:0000313" key="2">
    <source>
        <dbReference type="EMBL" id="OWF54272.1"/>
    </source>
</evidence>
<reference evidence="2 3" key="1">
    <citation type="journal article" date="2017" name="Nat. Ecol. Evol.">
        <title>Scallop genome provides insights into evolution of bilaterian karyotype and development.</title>
        <authorList>
            <person name="Wang S."/>
            <person name="Zhang J."/>
            <person name="Jiao W."/>
            <person name="Li J."/>
            <person name="Xun X."/>
            <person name="Sun Y."/>
            <person name="Guo X."/>
            <person name="Huan P."/>
            <person name="Dong B."/>
            <person name="Zhang L."/>
            <person name="Hu X."/>
            <person name="Sun X."/>
            <person name="Wang J."/>
            <person name="Zhao C."/>
            <person name="Wang Y."/>
            <person name="Wang D."/>
            <person name="Huang X."/>
            <person name="Wang R."/>
            <person name="Lv J."/>
            <person name="Li Y."/>
            <person name="Zhang Z."/>
            <person name="Liu B."/>
            <person name="Lu W."/>
            <person name="Hui Y."/>
            <person name="Liang J."/>
            <person name="Zhou Z."/>
            <person name="Hou R."/>
            <person name="Li X."/>
            <person name="Liu Y."/>
            <person name="Li H."/>
            <person name="Ning X."/>
            <person name="Lin Y."/>
            <person name="Zhao L."/>
            <person name="Xing Q."/>
            <person name="Dou J."/>
            <person name="Li Y."/>
            <person name="Mao J."/>
            <person name="Guo H."/>
            <person name="Dou H."/>
            <person name="Li T."/>
            <person name="Mu C."/>
            <person name="Jiang W."/>
            <person name="Fu Q."/>
            <person name="Fu X."/>
            <person name="Miao Y."/>
            <person name="Liu J."/>
            <person name="Yu Q."/>
            <person name="Li R."/>
            <person name="Liao H."/>
            <person name="Li X."/>
            <person name="Kong Y."/>
            <person name="Jiang Z."/>
            <person name="Chourrout D."/>
            <person name="Li R."/>
            <person name="Bao Z."/>
        </authorList>
    </citation>
    <scope>NUCLEOTIDE SEQUENCE [LARGE SCALE GENOMIC DNA]</scope>
    <source>
        <strain evidence="2 3">PY_sf001</strain>
    </source>
</reference>
<dbReference type="EMBL" id="NEDP02001125">
    <property type="protein sequence ID" value="OWF54272.1"/>
    <property type="molecule type" value="Genomic_DNA"/>
</dbReference>
<gene>
    <name evidence="2" type="ORF">KP79_PYT23778</name>
</gene>
<feature type="region of interest" description="Disordered" evidence="1">
    <location>
        <begin position="108"/>
        <end position="230"/>
    </location>
</feature>
<dbReference type="AlphaFoldDB" id="A0A210QZY4"/>
<name>A0A210QZY4_MIZYE</name>
<feature type="compositionally biased region" description="Polar residues" evidence="1">
    <location>
        <begin position="117"/>
        <end position="129"/>
    </location>
</feature>
<feature type="compositionally biased region" description="Polar residues" evidence="1">
    <location>
        <begin position="188"/>
        <end position="204"/>
    </location>
</feature>
<feature type="compositionally biased region" description="Low complexity" evidence="1">
    <location>
        <begin position="205"/>
        <end position="224"/>
    </location>
</feature>
<dbReference type="OrthoDB" id="6118545at2759"/>
<sequence>MKSDSKSMTLETSVGSVPKRPAYTRHTTKNVPRRQWLGARRRISSVSFDIQPIEENLYEEKYVSLGRNKDHNSYRRMSAPELPPIEYRAKYSPTQLVLQGSLLRRTSYTGRAGSHPHSATSDGSLRGQTAKSPLSANSSSSGQSLGQQGKSGNIGLNRGKTWCVPEQTEQTDVGSPRTELGKRKPVGVTQNQITPRSTRLQFRTSHLSSKDNSLSSGNNNTTSLRRPLPHCKSDSRIIAPIEEFQKSKTFIKRNSEQKLNDKNAKNNQRTLSIDKTETLTRSKTTAGNVNGMRRYSSTFVLNFNNKSSENISSTTEQENDDSDSDSNKDQYIINWIIGVQSEETEIPPEPEIEYHDVPPQTDTAVHIVHED</sequence>
<accession>A0A210QZY4</accession>
<organism evidence="2 3">
    <name type="scientific">Mizuhopecten yessoensis</name>
    <name type="common">Japanese scallop</name>
    <name type="synonym">Patinopecten yessoensis</name>
    <dbReference type="NCBI Taxonomy" id="6573"/>
    <lineage>
        <taxon>Eukaryota</taxon>
        <taxon>Metazoa</taxon>
        <taxon>Spiralia</taxon>
        <taxon>Lophotrochozoa</taxon>
        <taxon>Mollusca</taxon>
        <taxon>Bivalvia</taxon>
        <taxon>Autobranchia</taxon>
        <taxon>Pteriomorphia</taxon>
        <taxon>Pectinida</taxon>
        <taxon>Pectinoidea</taxon>
        <taxon>Pectinidae</taxon>
        <taxon>Mizuhopecten</taxon>
    </lineage>
</organism>
<comment type="caution">
    <text evidence="2">The sequence shown here is derived from an EMBL/GenBank/DDBJ whole genome shotgun (WGS) entry which is preliminary data.</text>
</comment>
<evidence type="ECO:0000313" key="3">
    <source>
        <dbReference type="Proteomes" id="UP000242188"/>
    </source>
</evidence>
<proteinExistence type="predicted"/>
<feature type="region of interest" description="Disordered" evidence="1">
    <location>
        <begin position="309"/>
        <end position="329"/>
    </location>
</feature>
<keyword evidence="3" id="KW-1185">Reference proteome</keyword>
<feature type="compositionally biased region" description="Low complexity" evidence="1">
    <location>
        <begin position="130"/>
        <end position="153"/>
    </location>
</feature>
<evidence type="ECO:0000256" key="1">
    <source>
        <dbReference type="SAM" id="MobiDB-lite"/>
    </source>
</evidence>
<feature type="region of interest" description="Disordered" evidence="1">
    <location>
        <begin position="256"/>
        <end position="279"/>
    </location>
</feature>
<feature type="region of interest" description="Disordered" evidence="1">
    <location>
        <begin position="1"/>
        <end position="30"/>
    </location>
</feature>
<dbReference type="Proteomes" id="UP000242188">
    <property type="component" value="Unassembled WGS sequence"/>
</dbReference>